<feature type="domain" description="Fibronectin type-III" evidence="7">
    <location>
        <begin position="257"/>
        <end position="354"/>
    </location>
</feature>
<dbReference type="SMART" id="SM00060">
    <property type="entry name" value="FN3"/>
    <property type="match status" value="2"/>
</dbReference>
<dbReference type="SUPFAM" id="SSF48726">
    <property type="entry name" value="Immunoglobulin"/>
    <property type="match status" value="1"/>
</dbReference>
<dbReference type="InterPro" id="IPR003530">
    <property type="entry name" value="Hematopoietin_rcpt_L_F3_CS"/>
</dbReference>
<dbReference type="Pfam" id="PF00041">
    <property type="entry name" value="fn3"/>
    <property type="match status" value="1"/>
</dbReference>
<keyword evidence="5" id="KW-0393">Immunoglobulin domain</keyword>
<evidence type="ECO:0000256" key="3">
    <source>
        <dbReference type="ARBA" id="ARBA00022737"/>
    </source>
</evidence>
<dbReference type="OrthoDB" id="6381660at2759"/>
<organism evidence="8 9">
    <name type="scientific">Scleropages formosus</name>
    <name type="common">Asian bonytongue</name>
    <name type="synonym">Osteoglossum formosum</name>
    <dbReference type="NCBI Taxonomy" id="113540"/>
    <lineage>
        <taxon>Eukaryota</taxon>
        <taxon>Metazoa</taxon>
        <taxon>Chordata</taxon>
        <taxon>Craniata</taxon>
        <taxon>Vertebrata</taxon>
        <taxon>Euteleostomi</taxon>
        <taxon>Actinopterygii</taxon>
        <taxon>Neopterygii</taxon>
        <taxon>Teleostei</taxon>
        <taxon>Osteoglossocephala</taxon>
        <taxon>Osteoglossomorpha</taxon>
        <taxon>Osteoglossiformes</taxon>
        <taxon>Osteoglossidae</taxon>
        <taxon>Scleropages</taxon>
    </lineage>
</organism>
<dbReference type="Gene3D" id="2.60.40.10">
    <property type="entry name" value="Immunoglobulins"/>
    <property type="match status" value="2"/>
</dbReference>
<evidence type="ECO:0000256" key="5">
    <source>
        <dbReference type="ARBA" id="ARBA00023319"/>
    </source>
</evidence>
<dbReference type="InterPro" id="IPR056621">
    <property type="entry name" value="FN3_IL27B_N"/>
</dbReference>
<keyword evidence="4" id="KW-0325">Glycoprotein</keyword>
<keyword evidence="9" id="KW-1185">Reference proteome</keyword>
<dbReference type="Pfam" id="PF24031">
    <property type="entry name" value="FN3_IL27B_N"/>
    <property type="match status" value="1"/>
</dbReference>
<dbReference type="InterPro" id="IPR003599">
    <property type="entry name" value="Ig_sub"/>
</dbReference>
<reference evidence="8 9" key="1">
    <citation type="submission" date="2019-04" db="EMBL/GenBank/DDBJ databases">
        <authorList>
            <consortium name="Wellcome Sanger Institute Data Sharing"/>
        </authorList>
    </citation>
    <scope>NUCLEOTIDE SEQUENCE [LARGE SCALE GENOMIC DNA]</scope>
</reference>
<dbReference type="PROSITE" id="PS50835">
    <property type="entry name" value="IG_LIKE"/>
    <property type="match status" value="1"/>
</dbReference>
<dbReference type="PROSITE" id="PS50853">
    <property type="entry name" value="FN3"/>
    <property type="match status" value="1"/>
</dbReference>
<reference evidence="8" key="3">
    <citation type="submission" date="2025-09" db="UniProtKB">
        <authorList>
            <consortium name="Ensembl"/>
        </authorList>
    </citation>
    <scope>IDENTIFICATION</scope>
</reference>
<dbReference type="InterPro" id="IPR053073">
    <property type="entry name" value="IL11/IL27_subunit_beta"/>
</dbReference>
<dbReference type="InterPro" id="IPR013783">
    <property type="entry name" value="Ig-like_fold"/>
</dbReference>
<gene>
    <name evidence="8" type="primary">ebi3</name>
</gene>
<dbReference type="GeneTree" id="ENSGT00940000160050"/>
<evidence type="ECO:0000256" key="4">
    <source>
        <dbReference type="ARBA" id="ARBA00023180"/>
    </source>
</evidence>
<protein>
    <submittedName>
        <fullName evidence="8">Epstein-Barr virus induced 3</fullName>
    </submittedName>
</protein>
<comment type="similarity">
    <text evidence="1">Belongs to the type I cytokine receptor family. Type 3 subfamily.</text>
</comment>
<keyword evidence="3" id="KW-0677">Repeat</keyword>
<evidence type="ECO:0000313" key="8">
    <source>
        <dbReference type="Ensembl" id="ENSSFOP00015017543.1"/>
    </source>
</evidence>
<proteinExistence type="inferred from homology"/>
<dbReference type="InterPro" id="IPR003961">
    <property type="entry name" value="FN3_dom"/>
</dbReference>
<dbReference type="Ensembl" id="ENSSFOT00015017742.2">
    <property type="protein sequence ID" value="ENSSFOP00015017543.1"/>
    <property type="gene ID" value="ENSSFOG00015011295.2"/>
</dbReference>
<dbReference type="PANTHER" id="PTHR48483">
    <property type="entry name" value="INTERLEUKIN-27 SUBUNIT BETA"/>
    <property type="match status" value="1"/>
</dbReference>
<name>A0A8C9RP39_SCLFO</name>
<dbReference type="PROSITE" id="PS01354">
    <property type="entry name" value="HEMATOPO_REC_L_F3"/>
    <property type="match status" value="1"/>
</dbReference>
<dbReference type="InterPro" id="IPR007110">
    <property type="entry name" value="Ig-like_dom"/>
</dbReference>
<dbReference type="AlphaFoldDB" id="A0A8C9RP39"/>
<dbReference type="SMART" id="SM00409">
    <property type="entry name" value="IG"/>
    <property type="match status" value="1"/>
</dbReference>
<evidence type="ECO:0000313" key="9">
    <source>
        <dbReference type="Proteomes" id="UP000694397"/>
    </source>
</evidence>
<dbReference type="GO" id="GO:0016020">
    <property type="term" value="C:membrane"/>
    <property type="evidence" value="ECO:0007669"/>
    <property type="project" value="InterPro"/>
</dbReference>
<keyword evidence="2" id="KW-0732">Signal</keyword>
<dbReference type="CDD" id="cd00063">
    <property type="entry name" value="FN3"/>
    <property type="match status" value="1"/>
</dbReference>
<dbReference type="Proteomes" id="UP000694397">
    <property type="component" value="Chromosome 25"/>
</dbReference>
<reference evidence="8" key="2">
    <citation type="submission" date="2025-08" db="UniProtKB">
        <authorList>
            <consortium name="Ensembl"/>
        </authorList>
    </citation>
    <scope>IDENTIFICATION</scope>
</reference>
<dbReference type="PANTHER" id="PTHR48483:SF2">
    <property type="entry name" value="INTERLEUKIN-27 SUBUNIT BETA"/>
    <property type="match status" value="1"/>
</dbReference>
<dbReference type="InterPro" id="IPR036179">
    <property type="entry name" value="Ig-like_dom_sf"/>
</dbReference>
<dbReference type="InterPro" id="IPR036116">
    <property type="entry name" value="FN3_sf"/>
</dbReference>
<evidence type="ECO:0000259" key="6">
    <source>
        <dbReference type="PROSITE" id="PS50835"/>
    </source>
</evidence>
<accession>A0A8C9RP39</accession>
<evidence type="ECO:0000256" key="2">
    <source>
        <dbReference type="ARBA" id="ARBA00022729"/>
    </source>
</evidence>
<sequence>MGCPAPTRLCINSHALITYYSPQHANGCRYHIRDPGLQAITADRETYTHTQQLRMRGQGSTRSWVVAFFLFAAACTGAAHPLEDDQPAADLYVVVGSAVSVRCEAGTGAEWRRNGTEPPLGVVLKLDNVSLEDGGLYTCHTAGGDLRRKLSLQPGYPPSPPKVHCWSPNYPLSVMCSWNEEPEPILPTNYTATYSLENSADVRPCHSTTGQSRVCLLRGAELFSIKPHILNVTAINPLGSSTRLLPFVLEDIVKPDPPMEVRAVPVMTKQLVVEWSPPASWSTLVHFPLKYRVRYRLDGEDISRTLGPYESTRMVLKGLRPGKTYHVQVSAQELLDLGQSSDWSAPVSATVSPQ</sequence>
<evidence type="ECO:0000259" key="7">
    <source>
        <dbReference type="PROSITE" id="PS50853"/>
    </source>
</evidence>
<dbReference type="SUPFAM" id="SSF49265">
    <property type="entry name" value="Fibronectin type III"/>
    <property type="match status" value="2"/>
</dbReference>
<evidence type="ECO:0000256" key="1">
    <source>
        <dbReference type="ARBA" id="ARBA00010890"/>
    </source>
</evidence>
<dbReference type="GO" id="GO:0004896">
    <property type="term" value="F:cytokine receptor activity"/>
    <property type="evidence" value="ECO:0007669"/>
    <property type="project" value="InterPro"/>
</dbReference>
<feature type="domain" description="Ig-like" evidence="6">
    <location>
        <begin position="81"/>
        <end position="151"/>
    </location>
</feature>